<proteinExistence type="predicted"/>
<feature type="region of interest" description="Disordered" evidence="1">
    <location>
        <begin position="35"/>
        <end position="71"/>
    </location>
</feature>
<accession>A0AA36IC05</accession>
<feature type="compositionally biased region" description="Basic and acidic residues" evidence="1">
    <location>
        <begin position="163"/>
        <end position="172"/>
    </location>
</feature>
<feature type="compositionally biased region" description="Low complexity" evidence="1">
    <location>
        <begin position="240"/>
        <end position="250"/>
    </location>
</feature>
<feature type="compositionally biased region" description="Polar residues" evidence="1">
    <location>
        <begin position="189"/>
        <end position="211"/>
    </location>
</feature>
<feature type="region of interest" description="Disordered" evidence="1">
    <location>
        <begin position="129"/>
        <end position="211"/>
    </location>
</feature>
<dbReference type="Proteomes" id="UP001178507">
    <property type="component" value="Unassembled WGS sequence"/>
</dbReference>
<feature type="compositionally biased region" description="Acidic residues" evidence="1">
    <location>
        <begin position="35"/>
        <end position="51"/>
    </location>
</feature>
<keyword evidence="3" id="KW-1185">Reference proteome</keyword>
<name>A0AA36IC05_9DINO</name>
<evidence type="ECO:0000313" key="3">
    <source>
        <dbReference type="Proteomes" id="UP001178507"/>
    </source>
</evidence>
<feature type="compositionally biased region" description="Polar residues" evidence="1">
    <location>
        <begin position="261"/>
        <end position="272"/>
    </location>
</feature>
<reference evidence="2" key="1">
    <citation type="submission" date="2023-08" db="EMBL/GenBank/DDBJ databases">
        <authorList>
            <person name="Chen Y."/>
            <person name="Shah S."/>
            <person name="Dougan E. K."/>
            <person name="Thang M."/>
            <person name="Chan C."/>
        </authorList>
    </citation>
    <scope>NUCLEOTIDE SEQUENCE</scope>
</reference>
<comment type="caution">
    <text evidence="2">The sequence shown here is derived from an EMBL/GenBank/DDBJ whole genome shotgun (WGS) entry which is preliminary data.</text>
</comment>
<evidence type="ECO:0000313" key="2">
    <source>
        <dbReference type="EMBL" id="CAJ1383449.1"/>
    </source>
</evidence>
<dbReference type="AlphaFoldDB" id="A0AA36IC05"/>
<protein>
    <submittedName>
        <fullName evidence="2">Uncharacterized protein</fullName>
    </submittedName>
</protein>
<dbReference type="EMBL" id="CAUJNA010001015">
    <property type="protein sequence ID" value="CAJ1383449.1"/>
    <property type="molecule type" value="Genomic_DNA"/>
</dbReference>
<sequence>MFSSQRQELQMYKKANPCNEATRFWPILRCNFPQDEIEEEKEGEEKDDDGERSEMAEERGGGSLNGSSLRLEALLGRQQPVEVSKCESGGLEHLLQRARSGCRIDLPDLIEAHDALMAENLELRKENEALRSRASNSPKKLRSEFASPKSCTQASPSRFSRAASEEKSEKSESLQIEVIDAESEVPQEETPSTKSQTRSSWRAQATPKSPSIMNAAAAAFAAAISPMRQPRSPKAEKAEPTLPEAAPAPAISVQDAPKAANQLSPASCTARPSGTYLRLPVPSVMERSREMQARSPGTRSGGSRSPWRNAMRPVQGRAWSDAEDAHMSAQRVPFEFMGAARPTDPSAWPQVE</sequence>
<gene>
    <name evidence="2" type="ORF">EVOR1521_LOCUS10567</name>
</gene>
<feature type="compositionally biased region" description="Low complexity" evidence="1">
    <location>
        <begin position="294"/>
        <end position="308"/>
    </location>
</feature>
<evidence type="ECO:0000256" key="1">
    <source>
        <dbReference type="SAM" id="MobiDB-lite"/>
    </source>
</evidence>
<organism evidence="2 3">
    <name type="scientific">Effrenium voratum</name>
    <dbReference type="NCBI Taxonomy" id="2562239"/>
    <lineage>
        <taxon>Eukaryota</taxon>
        <taxon>Sar</taxon>
        <taxon>Alveolata</taxon>
        <taxon>Dinophyceae</taxon>
        <taxon>Suessiales</taxon>
        <taxon>Symbiodiniaceae</taxon>
        <taxon>Effrenium</taxon>
    </lineage>
</organism>
<feature type="region of interest" description="Disordered" evidence="1">
    <location>
        <begin position="224"/>
        <end position="325"/>
    </location>
</feature>